<dbReference type="RefSeq" id="XP_023630353.1">
    <property type="nucleotide sequence ID" value="XM_023774585.1"/>
</dbReference>
<dbReference type="InterPro" id="IPR046347">
    <property type="entry name" value="bZIP_sf"/>
</dbReference>
<name>A0A2D3VJX0_9PEZI</name>
<dbReference type="EMBL" id="FJUY01000017">
    <property type="protein sequence ID" value="CZT23629.1"/>
    <property type="molecule type" value="Genomic_DNA"/>
</dbReference>
<sequence length="395" mass="43501">MTASFYPGLVPDFDDTAFEPNAGYMFDDSSAMDNFQREMEAPYDGSNGVQSGHPERSASMAWADHMGMSSNESQQDLPQQTLPSRGFPFHHGHGEPSAITPVWRQSDNSASQAQGGANGVSTRFGQVTPVTSQSRSSSIKSDDAQQQRIAQSNAKSERARNAANHRHSQTKQARDLLRKGRKSSAGRREDDEEEEDKSRGAGKQEYREKNRQAAAKCRRKKKDSTEVLESTARTAVEENTRLKNMVRHLRDQYSDLRTKALAHDGCGCTDIHQYNADQAQQAARGHVGNPPLMARDLQAMQAFQGFPNMPAMQLPLLGSMAMPNMSMGTSQPCAHAFSGGLHPNMAMQPSQHARSDSKHGDFEQQAAALQLCGQEFAFDPSLDAIQEDGHNDEFQ</sequence>
<accession>A0A2D3VJX0</accession>
<proteinExistence type="predicted"/>
<feature type="compositionally biased region" description="Basic and acidic residues" evidence="5">
    <location>
        <begin position="196"/>
        <end position="211"/>
    </location>
</feature>
<dbReference type="SUPFAM" id="SSF57959">
    <property type="entry name" value="Leucine zipper domain"/>
    <property type="match status" value="1"/>
</dbReference>
<dbReference type="Gene3D" id="1.20.5.170">
    <property type="match status" value="1"/>
</dbReference>
<dbReference type="PROSITE" id="PS00036">
    <property type="entry name" value="BZIP_BASIC"/>
    <property type="match status" value="1"/>
</dbReference>
<dbReference type="InterPro" id="IPR051027">
    <property type="entry name" value="bZIP_transcription_factors"/>
</dbReference>
<dbReference type="Pfam" id="PF00170">
    <property type="entry name" value="bZIP_1"/>
    <property type="match status" value="1"/>
</dbReference>
<dbReference type="InterPro" id="IPR004827">
    <property type="entry name" value="bZIP"/>
</dbReference>
<evidence type="ECO:0000256" key="5">
    <source>
        <dbReference type="SAM" id="MobiDB-lite"/>
    </source>
</evidence>
<dbReference type="PANTHER" id="PTHR19304">
    <property type="entry name" value="CYCLIC-AMP RESPONSE ELEMENT BINDING PROTEIN"/>
    <property type="match status" value="1"/>
</dbReference>
<feature type="compositionally biased region" description="Polar residues" evidence="5">
    <location>
        <begin position="103"/>
        <end position="131"/>
    </location>
</feature>
<dbReference type="CDD" id="cd14687">
    <property type="entry name" value="bZIP_ATF2"/>
    <property type="match status" value="1"/>
</dbReference>
<dbReference type="STRING" id="112498.A0A2D3VJX0"/>
<keyword evidence="8" id="KW-1185">Reference proteome</keyword>
<keyword evidence="2" id="KW-0805">Transcription regulation</keyword>
<feature type="domain" description="BZIP" evidence="6">
    <location>
        <begin position="203"/>
        <end position="263"/>
    </location>
</feature>
<dbReference type="PROSITE" id="PS50217">
    <property type="entry name" value="BZIP"/>
    <property type="match status" value="1"/>
</dbReference>
<evidence type="ECO:0000313" key="7">
    <source>
        <dbReference type="EMBL" id="CZT23629.1"/>
    </source>
</evidence>
<gene>
    <name evidence="7" type="ORF">RCC_09343</name>
</gene>
<evidence type="ECO:0000256" key="3">
    <source>
        <dbReference type="ARBA" id="ARBA00023163"/>
    </source>
</evidence>
<dbReference type="GeneID" id="35604414"/>
<evidence type="ECO:0000313" key="8">
    <source>
        <dbReference type="Proteomes" id="UP000225277"/>
    </source>
</evidence>
<reference evidence="7 8" key="1">
    <citation type="submission" date="2016-03" db="EMBL/GenBank/DDBJ databases">
        <authorList>
            <person name="Ploux O."/>
        </authorList>
    </citation>
    <scope>NUCLEOTIDE SEQUENCE [LARGE SCALE GENOMIC DNA]</scope>
    <source>
        <strain evidence="7 8">URUG2</strain>
    </source>
</reference>
<evidence type="ECO:0000256" key="2">
    <source>
        <dbReference type="ARBA" id="ARBA00023015"/>
    </source>
</evidence>
<feature type="region of interest" description="Disordered" evidence="5">
    <location>
        <begin position="69"/>
        <end position="232"/>
    </location>
</feature>
<dbReference type="Proteomes" id="UP000225277">
    <property type="component" value="Unassembled WGS sequence"/>
</dbReference>
<keyword evidence="3" id="KW-0804">Transcription</keyword>
<evidence type="ECO:0000256" key="4">
    <source>
        <dbReference type="ARBA" id="ARBA00023242"/>
    </source>
</evidence>
<protein>
    <recommendedName>
        <fullName evidence="6">BZIP domain-containing protein</fullName>
    </recommendedName>
</protein>
<keyword evidence="4" id="KW-0539">Nucleus</keyword>
<comment type="subcellular location">
    <subcellularLocation>
        <location evidence="1">Nucleus</location>
    </subcellularLocation>
</comment>
<organism evidence="7 8">
    <name type="scientific">Ramularia collo-cygni</name>
    <dbReference type="NCBI Taxonomy" id="112498"/>
    <lineage>
        <taxon>Eukaryota</taxon>
        <taxon>Fungi</taxon>
        <taxon>Dikarya</taxon>
        <taxon>Ascomycota</taxon>
        <taxon>Pezizomycotina</taxon>
        <taxon>Dothideomycetes</taxon>
        <taxon>Dothideomycetidae</taxon>
        <taxon>Mycosphaerellales</taxon>
        <taxon>Mycosphaerellaceae</taxon>
        <taxon>Ramularia</taxon>
    </lineage>
</organism>
<evidence type="ECO:0000256" key="1">
    <source>
        <dbReference type="ARBA" id="ARBA00004123"/>
    </source>
</evidence>
<feature type="compositionally biased region" description="Polar residues" evidence="5">
    <location>
        <begin position="69"/>
        <end position="83"/>
    </location>
</feature>
<dbReference type="OrthoDB" id="295274at2759"/>
<dbReference type="GO" id="GO:0003700">
    <property type="term" value="F:DNA-binding transcription factor activity"/>
    <property type="evidence" value="ECO:0007669"/>
    <property type="project" value="InterPro"/>
</dbReference>
<evidence type="ECO:0000259" key="6">
    <source>
        <dbReference type="PROSITE" id="PS50217"/>
    </source>
</evidence>
<dbReference type="AlphaFoldDB" id="A0A2D3VJX0"/>
<dbReference type="SMART" id="SM00338">
    <property type="entry name" value="BRLZ"/>
    <property type="match status" value="1"/>
</dbReference>
<dbReference type="GO" id="GO:0005634">
    <property type="term" value="C:nucleus"/>
    <property type="evidence" value="ECO:0007669"/>
    <property type="project" value="UniProtKB-SubCell"/>
</dbReference>